<dbReference type="STRING" id="926569.ANT_20320"/>
<dbReference type="InterPro" id="IPR029044">
    <property type="entry name" value="Nucleotide-diphossugar_trans"/>
</dbReference>
<dbReference type="KEGG" id="atm:ANT_20320"/>
<dbReference type="PANTHER" id="PTHR43179:SF7">
    <property type="entry name" value="RHAMNOSYLTRANSFERASE WBBL"/>
    <property type="match status" value="1"/>
</dbReference>
<keyword evidence="3" id="KW-1185">Reference proteome</keyword>
<sequence length="304" mass="35559">MDLSIVIVSWNVASYLENCLDSIFQNAPNCSFEVWVVDNASVDQSVQIIKKRFPQVHLVENSQNVGFAEANNQAIRQSKGRYVLLLNPDTLVHPYALQRLVDFMDGHAEAGAAGSLYLSPNGKMQHSCMPFPTVSREFWRLFHLDALWHYGTYNMERWDRQKEREVESLQGACLILRHSVLDEVGVLDPDYFMYTEEVDLCYRIHHKGWKLYWVPQSVITHFGGQSTRQTAKQMFLWLYRSKIMFIRKHFGEKKAQEYKQVIRWASLLRIGIAPFVQLLQSFTPKDYVKNIENYRELMKQLPAM</sequence>
<accession>E8MXH7</accession>
<dbReference type="InParanoid" id="E8MXH7"/>
<evidence type="ECO:0000313" key="2">
    <source>
        <dbReference type="EMBL" id="BAJ64058.1"/>
    </source>
</evidence>
<dbReference type="Proteomes" id="UP000008922">
    <property type="component" value="Chromosome"/>
</dbReference>
<dbReference type="eggNOG" id="COG1216">
    <property type="taxonomic scope" value="Bacteria"/>
</dbReference>
<name>E8MXH7_ANATU</name>
<dbReference type="EMBL" id="AP012029">
    <property type="protein sequence ID" value="BAJ64058.1"/>
    <property type="molecule type" value="Genomic_DNA"/>
</dbReference>
<dbReference type="CDD" id="cd04186">
    <property type="entry name" value="GT_2_like_c"/>
    <property type="match status" value="1"/>
</dbReference>
<dbReference type="HOGENOM" id="CLU_023845_0_1_0"/>
<protein>
    <submittedName>
        <fullName evidence="2">Glycosyltransferase</fullName>
        <ecNumber evidence="2">2.4.-.-</ecNumber>
    </submittedName>
</protein>
<dbReference type="Pfam" id="PF00535">
    <property type="entry name" value="Glycos_transf_2"/>
    <property type="match status" value="1"/>
</dbReference>
<proteinExistence type="predicted"/>
<dbReference type="Gene3D" id="3.90.550.10">
    <property type="entry name" value="Spore Coat Polysaccharide Biosynthesis Protein SpsA, Chain A"/>
    <property type="match status" value="1"/>
</dbReference>
<dbReference type="AlphaFoldDB" id="E8MXH7"/>
<dbReference type="GO" id="GO:0016757">
    <property type="term" value="F:glycosyltransferase activity"/>
    <property type="evidence" value="ECO:0007669"/>
    <property type="project" value="UniProtKB-KW"/>
</dbReference>
<evidence type="ECO:0000313" key="3">
    <source>
        <dbReference type="Proteomes" id="UP000008922"/>
    </source>
</evidence>
<dbReference type="OrthoDB" id="9813495at2"/>
<reference evidence="2 3" key="1">
    <citation type="submission" date="2010-12" db="EMBL/GenBank/DDBJ databases">
        <title>Whole genome sequence of Anaerolinea thermophila UNI-1.</title>
        <authorList>
            <person name="Narita-Yamada S."/>
            <person name="Kishi E."/>
            <person name="Watanabe Y."/>
            <person name="Takasaki K."/>
            <person name="Ankai A."/>
            <person name="Oguchi A."/>
            <person name="Fukui S."/>
            <person name="Takahashi M."/>
            <person name="Yashiro I."/>
            <person name="Hosoyama A."/>
            <person name="Sekiguchi Y."/>
            <person name="Hanada S."/>
            <person name="Fujita N."/>
        </authorList>
    </citation>
    <scope>NUCLEOTIDE SEQUENCE [LARGE SCALE GENOMIC DNA]</scope>
    <source>
        <strain evidence="3">DSM 14523 / JCM 11388 / NBRC 100420 / UNI-1</strain>
    </source>
</reference>
<gene>
    <name evidence="2" type="ordered locus">ANT_20320</name>
</gene>
<keyword evidence="2" id="KW-0808">Transferase</keyword>
<dbReference type="InterPro" id="IPR001173">
    <property type="entry name" value="Glyco_trans_2-like"/>
</dbReference>
<organism evidence="2 3">
    <name type="scientific">Anaerolinea thermophila (strain DSM 14523 / JCM 11388 / NBRC 100420 / UNI-1)</name>
    <dbReference type="NCBI Taxonomy" id="926569"/>
    <lineage>
        <taxon>Bacteria</taxon>
        <taxon>Bacillati</taxon>
        <taxon>Chloroflexota</taxon>
        <taxon>Anaerolineae</taxon>
        <taxon>Anaerolineales</taxon>
        <taxon>Anaerolineaceae</taxon>
        <taxon>Anaerolinea</taxon>
    </lineage>
</organism>
<keyword evidence="2" id="KW-0328">Glycosyltransferase</keyword>
<dbReference type="EC" id="2.4.-.-" evidence="2"/>
<feature type="domain" description="Glycosyltransferase 2-like" evidence="1">
    <location>
        <begin position="4"/>
        <end position="122"/>
    </location>
</feature>
<evidence type="ECO:0000259" key="1">
    <source>
        <dbReference type="Pfam" id="PF00535"/>
    </source>
</evidence>
<dbReference type="RefSeq" id="WP_013560428.1">
    <property type="nucleotide sequence ID" value="NC_014960.1"/>
</dbReference>
<dbReference type="SUPFAM" id="SSF53448">
    <property type="entry name" value="Nucleotide-diphospho-sugar transferases"/>
    <property type="match status" value="1"/>
</dbReference>
<dbReference type="PANTHER" id="PTHR43179">
    <property type="entry name" value="RHAMNOSYLTRANSFERASE WBBL"/>
    <property type="match status" value="1"/>
</dbReference>